<evidence type="ECO:0000313" key="2">
    <source>
        <dbReference type="EMBL" id="GLY70581.1"/>
    </source>
</evidence>
<keyword evidence="1" id="KW-0472">Membrane</keyword>
<dbReference type="Proteomes" id="UP001165136">
    <property type="component" value="Unassembled WGS sequence"/>
</dbReference>
<protein>
    <submittedName>
        <fullName evidence="2">Uncharacterized protein</fullName>
    </submittedName>
</protein>
<proteinExistence type="predicted"/>
<gene>
    <name evidence="2" type="ORF">Atai01_72000</name>
</gene>
<dbReference type="RefSeq" id="WP_027945836.1">
    <property type="nucleotide sequence ID" value="NZ_BSTI01000024.1"/>
</dbReference>
<evidence type="ECO:0000313" key="3">
    <source>
        <dbReference type="Proteomes" id="UP001165136"/>
    </source>
</evidence>
<sequence length="128" mass="13139">MTSSRPPSSAATLNAIFLFVAAAGIVLQVIVGVPGYPTVPPGPIILAAAGILVLALATRARWVLFIGIIAPAFVLVGGLIEGSIWKRLGNPGDFGPFLGTALQEIGVVVALIYGIVAVTHAYRKVTAH</sequence>
<accession>A0A9W6VLJ3</accession>
<feature type="transmembrane region" description="Helical" evidence="1">
    <location>
        <begin position="12"/>
        <end position="33"/>
    </location>
</feature>
<keyword evidence="3" id="KW-1185">Reference proteome</keyword>
<evidence type="ECO:0000256" key="1">
    <source>
        <dbReference type="SAM" id="Phobius"/>
    </source>
</evidence>
<dbReference type="AlphaFoldDB" id="A0A9W6VLJ3"/>
<dbReference type="EMBL" id="BSTI01000024">
    <property type="protein sequence ID" value="GLY70581.1"/>
    <property type="molecule type" value="Genomic_DNA"/>
</dbReference>
<comment type="caution">
    <text evidence="2">The sequence shown here is derived from an EMBL/GenBank/DDBJ whole genome shotgun (WGS) entry which is preliminary data.</text>
</comment>
<feature type="transmembrane region" description="Helical" evidence="1">
    <location>
        <begin position="105"/>
        <end position="122"/>
    </location>
</feature>
<feature type="transmembrane region" description="Helical" evidence="1">
    <location>
        <begin position="39"/>
        <end position="57"/>
    </location>
</feature>
<organism evidence="2 3">
    <name type="scientific">Amycolatopsis taiwanensis</name>
    <dbReference type="NCBI Taxonomy" id="342230"/>
    <lineage>
        <taxon>Bacteria</taxon>
        <taxon>Bacillati</taxon>
        <taxon>Actinomycetota</taxon>
        <taxon>Actinomycetes</taxon>
        <taxon>Pseudonocardiales</taxon>
        <taxon>Pseudonocardiaceae</taxon>
        <taxon>Amycolatopsis</taxon>
    </lineage>
</organism>
<keyword evidence="1" id="KW-0812">Transmembrane</keyword>
<feature type="transmembrane region" description="Helical" evidence="1">
    <location>
        <begin position="64"/>
        <end position="85"/>
    </location>
</feature>
<name>A0A9W6VLJ3_9PSEU</name>
<reference evidence="2" key="1">
    <citation type="submission" date="2023-03" db="EMBL/GenBank/DDBJ databases">
        <title>Amycolatopsis taiwanensis NBRC 103393.</title>
        <authorList>
            <person name="Ichikawa N."/>
            <person name="Sato H."/>
            <person name="Tonouchi N."/>
        </authorList>
    </citation>
    <scope>NUCLEOTIDE SEQUENCE</scope>
    <source>
        <strain evidence="2">NBRC 103393</strain>
    </source>
</reference>
<keyword evidence="1" id="KW-1133">Transmembrane helix</keyword>